<proteinExistence type="predicted"/>
<gene>
    <name evidence="2" type="ORF">T03_8019</name>
</gene>
<sequence>MIRYKCKTLVCQAIVSGLYGFVNKGVRWSLEHRLGLGFSLLGFDLASLALCFYRALLLLCGSALRGSIYTASGPAAQRVAKSNSQWAARSLRGGIRYLRR</sequence>
<keyword evidence="3" id="KW-1185">Reference proteome</keyword>
<evidence type="ECO:0000313" key="3">
    <source>
        <dbReference type="Proteomes" id="UP000054653"/>
    </source>
</evidence>
<keyword evidence="1" id="KW-1133">Transmembrane helix</keyword>
<dbReference type="OrthoDB" id="10482791at2759"/>
<feature type="transmembrane region" description="Helical" evidence="1">
    <location>
        <begin position="36"/>
        <end position="59"/>
    </location>
</feature>
<evidence type="ECO:0000256" key="1">
    <source>
        <dbReference type="SAM" id="Phobius"/>
    </source>
</evidence>
<dbReference type="Proteomes" id="UP000054653">
    <property type="component" value="Unassembled WGS sequence"/>
</dbReference>
<evidence type="ECO:0000313" key="2">
    <source>
        <dbReference type="EMBL" id="KRY60417.1"/>
    </source>
</evidence>
<protein>
    <submittedName>
        <fullName evidence="2">Uncharacterized protein</fullName>
    </submittedName>
</protein>
<organism evidence="2 3">
    <name type="scientific">Trichinella britovi</name>
    <name type="common">Parasitic roundworm</name>
    <dbReference type="NCBI Taxonomy" id="45882"/>
    <lineage>
        <taxon>Eukaryota</taxon>
        <taxon>Metazoa</taxon>
        <taxon>Ecdysozoa</taxon>
        <taxon>Nematoda</taxon>
        <taxon>Enoplea</taxon>
        <taxon>Dorylaimia</taxon>
        <taxon>Trichinellida</taxon>
        <taxon>Trichinellidae</taxon>
        <taxon>Trichinella</taxon>
    </lineage>
</organism>
<keyword evidence="1" id="KW-0472">Membrane</keyword>
<keyword evidence="1" id="KW-0812">Transmembrane</keyword>
<accession>A0A0V1DG88</accession>
<dbReference type="EMBL" id="JYDI01000006">
    <property type="protein sequence ID" value="KRY60417.1"/>
    <property type="molecule type" value="Genomic_DNA"/>
</dbReference>
<comment type="caution">
    <text evidence="2">The sequence shown here is derived from an EMBL/GenBank/DDBJ whole genome shotgun (WGS) entry which is preliminary data.</text>
</comment>
<dbReference type="AlphaFoldDB" id="A0A0V1DG88"/>
<name>A0A0V1DG88_TRIBR</name>
<reference evidence="2 3" key="1">
    <citation type="submission" date="2015-01" db="EMBL/GenBank/DDBJ databases">
        <title>Evolution of Trichinella species and genotypes.</title>
        <authorList>
            <person name="Korhonen P.K."/>
            <person name="Edoardo P."/>
            <person name="Giuseppe L.R."/>
            <person name="Gasser R.B."/>
        </authorList>
    </citation>
    <scope>NUCLEOTIDE SEQUENCE [LARGE SCALE GENOMIC DNA]</scope>
    <source>
        <strain evidence="2">ISS120</strain>
    </source>
</reference>